<name>A0ABP6VDZ8_9GAMM</name>
<keyword evidence="2" id="KW-1185">Reference proteome</keyword>
<evidence type="ECO:0000313" key="1">
    <source>
        <dbReference type="EMBL" id="GAA3533308.1"/>
    </source>
</evidence>
<proteinExistence type="predicted"/>
<dbReference type="SUPFAM" id="SSF64288">
    <property type="entry name" value="Chorismate lyase-like"/>
    <property type="match status" value="1"/>
</dbReference>
<evidence type="ECO:0000313" key="2">
    <source>
        <dbReference type="Proteomes" id="UP001500795"/>
    </source>
</evidence>
<dbReference type="RefSeq" id="WP_344956486.1">
    <property type="nucleotide sequence ID" value="NZ_BAABCX010000001.1"/>
</dbReference>
<dbReference type="Proteomes" id="UP001500795">
    <property type="component" value="Unassembled WGS sequence"/>
</dbReference>
<sequence length="66" mass="7480">MALVRWPLLVRWLYTTAARGEAARALSLAEGSPVLAVTRINYDREFWRHDAVRILIDSHVQGVGHP</sequence>
<protein>
    <recommendedName>
        <fullName evidence="3">UbiC transcription regulator-associated domain-containing protein</fullName>
    </recommendedName>
</protein>
<dbReference type="EMBL" id="BAABCX010000001">
    <property type="protein sequence ID" value="GAA3533308.1"/>
    <property type="molecule type" value="Genomic_DNA"/>
</dbReference>
<organism evidence="1 2">
    <name type="scientific">Zobellella aerophila</name>
    <dbReference type="NCBI Taxonomy" id="870480"/>
    <lineage>
        <taxon>Bacteria</taxon>
        <taxon>Pseudomonadati</taxon>
        <taxon>Pseudomonadota</taxon>
        <taxon>Gammaproteobacteria</taxon>
        <taxon>Aeromonadales</taxon>
        <taxon>Aeromonadaceae</taxon>
        <taxon>Zobellella</taxon>
    </lineage>
</organism>
<dbReference type="InterPro" id="IPR028978">
    <property type="entry name" value="Chorismate_lyase_/UTRA_dom_sf"/>
</dbReference>
<accession>A0ABP6VDZ8</accession>
<reference evidence="2" key="1">
    <citation type="journal article" date="2019" name="Int. J. Syst. Evol. Microbiol.">
        <title>The Global Catalogue of Microorganisms (GCM) 10K type strain sequencing project: providing services to taxonomists for standard genome sequencing and annotation.</title>
        <authorList>
            <consortium name="The Broad Institute Genomics Platform"/>
            <consortium name="The Broad Institute Genome Sequencing Center for Infectious Disease"/>
            <person name="Wu L."/>
            <person name="Ma J."/>
        </authorList>
    </citation>
    <scope>NUCLEOTIDE SEQUENCE [LARGE SCALE GENOMIC DNA]</scope>
    <source>
        <strain evidence="2">JCM 17110</strain>
    </source>
</reference>
<gene>
    <name evidence="1" type="ORF">GCM10022394_10900</name>
</gene>
<evidence type="ECO:0008006" key="3">
    <source>
        <dbReference type="Google" id="ProtNLM"/>
    </source>
</evidence>
<comment type="caution">
    <text evidence="1">The sequence shown here is derived from an EMBL/GenBank/DDBJ whole genome shotgun (WGS) entry which is preliminary data.</text>
</comment>